<protein>
    <submittedName>
        <fullName evidence="4">Cytidine and deoxycytidylate deaminase</fullName>
    </submittedName>
</protein>
<dbReference type="Gene3D" id="3.40.140.10">
    <property type="entry name" value="Cytidine Deaminase, domain 2"/>
    <property type="match status" value="1"/>
</dbReference>
<dbReference type="SUPFAM" id="SSF53927">
    <property type="entry name" value="Cytidine deaminase-like"/>
    <property type="match status" value="1"/>
</dbReference>
<evidence type="ECO:0000256" key="2">
    <source>
        <dbReference type="ARBA" id="ARBA00022833"/>
    </source>
</evidence>
<sequence>MRYINRLFRILSRLAALSVHNSKHAAILFSGKSIFSTGYNRFDRGKLQSCTQSYSTHAEIDALYKSRKISKRKRIYLIVVRLNKNGNFINSKPCNSCIHALKRSNITRIYYTNDKSQIVYEPTNLINNEHECSGNRFMKRS</sequence>
<organism evidence="4">
    <name type="scientific">Solivirus sp</name>
    <dbReference type="NCBI Taxonomy" id="2487772"/>
    <lineage>
        <taxon>Viruses</taxon>
        <taxon>Pithoviruses</taxon>
    </lineage>
</organism>
<evidence type="ECO:0000313" key="4">
    <source>
        <dbReference type="EMBL" id="AYV85889.1"/>
    </source>
</evidence>
<dbReference type="PROSITE" id="PS00903">
    <property type="entry name" value="CYT_DCMP_DEAMINASES_1"/>
    <property type="match status" value="1"/>
</dbReference>
<dbReference type="Pfam" id="PF00383">
    <property type="entry name" value="dCMP_cyt_deam_1"/>
    <property type="match status" value="1"/>
</dbReference>
<feature type="domain" description="CMP/dCMP-type deaminase" evidence="3">
    <location>
        <begin position="15"/>
        <end position="111"/>
    </location>
</feature>
<gene>
    <name evidence="4" type="ORF">Solivirus1_46</name>
</gene>
<accession>A0A3G5AJR1</accession>
<evidence type="ECO:0000259" key="3">
    <source>
        <dbReference type="Pfam" id="PF00383"/>
    </source>
</evidence>
<dbReference type="InterPro" id="IPR002125">
    <property type="entry name" value="CMP_dCMP_dom"/>
</dbReference>
<dbReference type="EMBL" id="MK072489">
    <property type="protein sequence ID" value="AYV85889.1"/>
    <property type="molecule type" value="Genomic_DNA"/>
</dbReference>
<evidence type="ECO:0000256" key="1">
    <source>
        <dbReference type="ARBA" id="ARBA00022723"/>
    </source>
</evidence>
<reference evidence="4" key="1">
    <citation type="submission" date="2018-10" db="EMBL/GenBank/DDBJ databases">
        <title>Hidden diversity of soil giant viruses.</title>
        <authorList>
            <person name="Schulz F."/>
            <person name="Alteio L."/>
            <person name="Goudeau D."/>
            <person name="Ryan E.M."/>
            <person name="Malmstrom R.R."/>
            <person name="Blanchard J."/>
            <person name="Woyke T."/>
        </authorList>
    </citation>
    <scope>NUCLEOTIDE SEQUENCE</scope>
    <source>
        <strain evidence="4">SOV1</strain>
    </source>
</reference>
<keyword evidence="2" id="KW-0862">Zinc</keyword>
<name>A0A3G5AJR1_9VIRU</name>
<keyword evidence="1" id="KW-0479">Metal-binding</keyword>
<dbReference type="GO" id="GO:0008270">
    <property type="term" value="F:zinc ion binding"/>
    <property type="evidence" value="ECO:0007669"/>
    <property type="project" value="InterPro"/>
</dbReference>
<dbReference type="InterPro" id="IPR016192">
    <property type="entry name" value="APOBEC/CMP_deaminase_Zn-bd"/>
</dbReference>
<proteinExistence type="predicted"/>
<dbReference type="GO" id="GO:0016787">
    <property type="term" value="F:hydrolase activity"/>
    <property type="evidence" value="ECO:0007669"/>
    <property type="project" value="InterPro"/>
</dbReference>
<dbReference type="InterPro" id="IPR016193">
    <property type="entry name" value="Cytidine_deaminase-like"/>
</dbReference>